<evidence type="ECO:0000256" key="1">
    <source>
        <dbReference type="SAM" id="MobiDB-lite"/>
    </source>
</evidence>
<feature type="compositionally biased region" description="Low complexity" evidence="1">
    <location>
        <begin position="13"/>
        <end position="37"/>
    </location>
</feature>
<organism evidence="2 3">
    <name type="scientific">Eruca vesicaria subsp. sativa</name>
    <name type="common">Garden rocket</name>
    <name type="synonym">Eruca sativa</name>
    <dbReference type="NCBI Taxonomy" id="29727"/>
    <lineage>
        <taxon>Eukaryota</taxon>
        <taxon>Viridiplantae</taxon>
        <taxon>Streptophyta</taxon>
        <taxon>Embryophyta</taxon>
        <taxon>Tracheophyta</taxon>
        <taxon>Spermatophyta</taxon>
        <taxon>Magnoliopsida</taxon>
        <taxon>eudicotyledons</taxon>
        <taxon>Gunneridae</taxon>
        <taxon>Pentapetalae</taxon>
        <taxon>rosids</taxon>
        <taxon>malvids</taxon>
        <taxon>Brassicales</taxon>
        <taxon>Brassicaceae</taxon>
        <taxon>Brassiceae</taxon>
        <taxon>Eruca</taxon>
    </lineage>
</organism>
<evidence type="ECO:0000313" key="2">
    <source>
        <dbReference type="EMBL" id="CAH8364203.1"/>
    </source>
</evidence>
<proteinExistence type="predicted"/>
<sequence length="306" mass="34177">MSISQFPPPASPSPASSSSSSRLLPSSSPSPASLSSSMRLWRPAAQRNLRNQWSKLQTCRQKWVSACSAGKSQATSLVNSYLSQTFVPTMKFGVLSDMVGIKEKTLKKLSKQQSLYRIKLLSSYKEMVDVVVEMVNVSRSLRCYMKPSNGSIIQFSGSKEDSDDAGDCGGIPVFNFLNISAFEKMAEELVEMFKREVMIKRLLVMELVSLSCEVPQPVKLSWSAELYHGEFDDLSKCSLYSMEVCEPILPTLREDNLGISSVSHTNQPTSEILKIYLTTWLAEVNIDTHRMDEILAMVGEEIRLTF</sequence>
<feature type="compositionally biased region" description="Pro residues" evidence="1">
    <location>
        <begin position="1"/>
        <end position="12"/>
    </location>
</feature>
<reference evidence="2 3" key="1">
    <citation type="submission" date="2022-03" db="EMBL/GenBank/DDBJ databases">
        <authorList>
            <person name="Macdonald S."/>
            <person name="Ahmed S."/>
            <person name="Newling K."/>
        </authorList>
    </citation>
    <scope>NUCLEOTIDE SEQUENCE [LARGE SCALE GENOMIC DNA]</scope>
</reference>
<evidence type="ECO:0000313" key="3">
    <source>
        <dbReference type="Proteomes" id="UP001642260"/>
    </source>
</evidence>
<dbReference type="EMBL" id="CAKOAT010381821">
    <property type="protein sequence ID" value="CAH8364203.1"/>
    <property type="molecule type" value="Genomic_DNA"/>
</dbReference>
<dbReference type="Proteomes" id="UP001642260">
    <property type="component" value="Unassembled WGS sequence"/>
</dbReference>
<feature type="region of interest" description="Disordered" evidence="1">
    <location>
        <begin position="1"/>
        <end position="37"/>
    </location>
</feature>
<name>A0ABC8KZM0_ERUVS</name>
<keyword evidence="3" id="KW-1185">Reference proteome</keyword>
<protein>
    <submittedName>
        <fullName evidence="2">Uncharacterized protein</fullName>
    </submittedName>
</protein>
<dbReference type="PANTHER" id="PTHR15827:SF2">
    <property type="entry name" value="CYCLIN-DEPENDENT KINASE 2-INTERACTING PROTEIN"/>
    <property type="match status" value="1"/>
</dbReference>
<comment type="caution">
    <text evidence="2">The sequence shown here is derived from an EMBL/GenBank/DDBJ whole genome shotgun (WGS) entry which is preliminary data.</text>
</comment>
<dbReference type="AlphaFoldDB" id="A0ABC8KZM0"/>
<dbReference type="PANTHER" id="PTHR15827">
    <property type="entry name" value="CYCLIN-DEPENDENT KINASE 2-INTERACTING PROTEIN"/>
    <property type="match status" value="1"/>
</dbReference>
<gene>
    <name evidence="2" type="ORF">ERUC_LOCUS29959</name>
</gene>
<accession>A0ABC8KZM0</accession>